<name>A0A2N8Z8U1_9VIBR</name>
<keyword evidence="3" id="KW-1003">Cell membrane</keyword>
<keyword evidence="2" id="KW-0813">Transport</keyword>
<feature type="domain" description="ABC transmembrane type-1" evidence="8">
    <location>
        <begin position="353"/>
        <end position="538"/>
    </location>
</feature>
<evidence type="ECO:0000256" key="1">
    <source>
        <dbReference type="ARBA" id="ARBA00004651"/>
    </source>
</evidence>
<dbReference type="CDD" id="cd06261">
    <property type="entry name" value="TM_PBP2"/>
    <property type="match status" value="1"/>
</dbReference>
<dbReference type="RefSeq" id="WP_102521229.1">
    <property type="nucleotide sequence ID" value="NZ_LT960611.1"/>
</dbReference>
<dbReference type="PANTHER" id="PTHR30183:SF6">
    <property type="entry name" value="INNER MEMBRANE ABC TRANSPORTER PERMEASE PROTEIN YNJC"/>
    <property type="match status" value="1"/>
</dbReference>
<dbReference type="Gene3D" id="1.10.3720.10">
    <property type="entry name" value="MetI-like"/>
    <property type="match status" value="2"/>
</dbReference>
<dbReference type="SUPFAM" id="SSF161098">
    <property type="entry name" value="MetI-like"/>
    <property type="match status" value="2"/>
</dbReference>
<feature type="transmembrane region" description="Helical" evidence="7">
    <location>
        <begin position="210"/>
        <end position="230"/>
    </location>
</feature>
<evidence type="ECO:0000256" key="7">
    <source>
        <dbReference type="SAM" id="Phobius"/>
    </source>
</evidence>
<feature type="transmembrane region" description="Helical" evidence="7">
    <location>
        <begin position="385"/>
        <end position="405"/>
    </location>
</feature>
<evidence type="ECO:0000313" key="10">
    <source>
        <dbReference type="Proteomes" id="UP000235828"/>
    </source>
</evidence>
<evidence type="ECO:0000259" key="8">
    <source>
        <dbReference type="PROSITE" id="PS50928"/>
    </source>
</evidence>
<dbReference type="GO" id="GO:0005886">
    <property type="term" value="C:plasma membrane"/>
    <property type="evidence" value="ECO:0007669"/>
    <property type="project" value="UniProtKB-SubCell"/>
</dbReference>
<gene>
    <name evidence="9" type="ORF">VTAP4600_A0356</name>
</gene>
<dbReference type="PROSITE" id="PS50928">
    <property type="entry name" value="ABC_TM1"/>
    <property type="match status" value="2"/>
</dbReference>
<reference evidence="9 10" key="1">
    <citation type="submission" date="2017-10" db="EMBL/GenBank/DDBJ databases">
        <authorList>
            <person name="Banno H."/>
            <person name="Chua N.-H."/>
        </authorList>
    </citation>
    <scope>NUCLEOTIDE SEQUENCE [LARGE SCALE GENOMIC DNA]</scope>
    <source>
        <strain evidence="9">Vibrio tapetis CECT4600</strain>
    </source>
</reference>
<feature type="domain" description="ABC transmembrane type-1" evidence="8">
    <location>
        <begin position="54"/>
        <end position="274"/>
    </location>
</feature>
<feature type="transmembrane region" description="Helical" evidence="7">
    <location>
        <begin position="521"/>
        <end position="541"/>
    </location>
</feature>
<evidence type="ECO:0000256" key="6">
    <source>
        <dbReference type="ARBA" id="ARBA00023136"/>
    </source>
</evidence>
<sequence>MLRLLYLAVLIICIAPTIPGMVGMFASAFAYIPPLGLSKPSLVGFSAAFDWSGIGHSIWLTVSTTLISSYLALFATFAILQSCWQTKAWQKIENSLAPLMALPHVAFAIGFAFLFSPTGIMVRALESGLALFSIHVDGNWNVPLIQHQSGVGLIAVLALKEITFFLLMSMPVLAQLRIKQTTQMAHSLGYNDNQLWWKCILPQWLSKMRFPLFAVLAFSASVVDVALVVGPTNPPTFAVLVWQWFNEPNLTLLPRAGAGAAILFALCSAMIAFARTLEWLLVKQCRQWQFSGRYGIALPGKSMFATLSITALICFPILLIWSFAQRWKFPDLLPSRWSERFWQTEWSSVLPTISNSVAIATVSATIALLLAIITHEYRLKHKSHVPSFMIAIPLLIPQISLLFGIQVASLLIGADYYYLWVCWAHVFFAFPYVFLSLDGPWRSYDERYTLSALSLGKSPLRTWLQVKAPIVFPAIIYAWAIGVSVSLAQYLPTLVLGAGRISTITTEAVALSSGYDRRVTAIYALWQALLPFVFFFFAYLLKQHQRRKIGQIKPVRTAVRHDARSRKSHHL</sequence>
<dbReference type="PANTHER" id="PTHR30183">
    <property type="entry name" value="MOLYBDENUM TRANSPORT SYSTEM PERMEASE PROTEIN MODB"/>
    <property type="match status" value="1"/>
</dbReference>
<feature type="transmembrane region" description="Helical" evidence="7">
    <location>
        <begin position="150"/>
        <end position="174"/>
    </location>
</feature>
<evidence type="ECO:0000256" key="5">
    <source>
        <dbReference type="ARBA" id="ARBA00022989"/>
    </source>
</evidence>
<keyword evidence="6 7" id="KW-0472">Membrane</keyword>
<proteinExistence type="predicted"/>
<dbReference type="GO" id="GO:0055085">
    <property type="term" value="P:transmembrane transport"/>
    <property type="evidence" value="ECO:0007669"/>
    <property type="project" value="InterPro"/>
</dbReference>
<evidence type="ECO:0000256" key="3">
    <source>
        <dbReference type="ARBA" id="ARBA00022475"/>
    </source>
</evidence>
<feature type="transmembrane region" description="Helical" evidence="7">
    <location>
        <begin position="303"/>
        <end position="324"/>
    </location>
</feature>
<dbReference type="EMBL" id="LT960611">
    <property type="protein sequence ID" value="SON48335.1"/>
    <property type="molecule type" value="Genomic_DNA"/>
</dbReference>
<feature type="transmembrane region" description="Helical" evidence="7">
    <location>
        <begin position="470"/>
        <end position="491"/>
    </location>
</feature>
<dbReference type="InterPro" id="IPR000515">
    <property type="entry name" value="MetI-like"/>
</dbReference>
<dbReference type="InterPro" id="IPR035906">
    <property type="entry name" value="MetI-like_sf"/>
</dbReference>
<organism evidence="9 10">
    <name type="scientific">Vibrio tapetis subsp. tapetis</name>
    <dbReference type="NCBI Taxonomy" id="1671868"/>
    <lineage>
        <taxon>Bacteria</taxon>
        <taxon>Pseudomonadati</taxon>
        <taxon>Pseudomonadota</taxon>
        <taxon>Gammaproteobacteria</taxon>
        <taxon>Vibrionales</taxon>
        <taxon>Vibrionaceae</taxon>
        <taxon>Vibrio</taxon>
    </lineage>
</organism>
<accession>A0A2N8Z8U1</accession>
<feature type="transmembrane region" description="Helical" evidence="7">
    <location>
        <begin position="54"/>
        <end position="80"/>
    </location>
</feature>
<dbReference type="OrthoDB" id="7852521at2"/>
<feature type="transmembrane region" description="Helical" evidence="7">
    <location>
        <begin position="417"/>
        <end position="437"/>
    </location>
</feature>
<dbReference type="AlphaFoldDB" id="A0A2N8Z8U1"/>
<evidence type="ECO:0000256" key="4">
    <source>
        <dbReference type="ARBA" id="ARBA00022692"/>
    </source>
</evidence>
<evidence type="ECO:0000256" key="2">
    <source>
        <dbReference type="ARBA" id="ARBA00022448"/>
    </source>
</evidence>
<feature type="transmembrane region" description="Helical" evidence="7">
    <location>
        <begin position="258"/>
        <end position="282"/>
    </location>
</feature>
<feature type="transmembrane region" description="Helical" evidence="7">
    <location>
        <begin position="353"/>
        <end position="373"/>
    </location>
</feature>
<keyword evidence="5 7" id="KW-1133">Transmembrane helix</keyword>
<keyword evidence="10" id="KW-1185">Reference proteome</keyword>
<dbReference type="Proteomes" id="UP000235828">
    <property type="component" value="Chromosome A"/>
</dbReference>
<feature type="transmembrane region" description="Helical" evidence="7">
    <location>
        <begin position="101"/>
        <end position="122"/>
    </location>
</feature>
<evidence type="ECO:0000313" key="9">
    <source>
        <dbReference type="EMBL" id="SON48335.1"/>
    </source>
</evidence>
<comment type="subcellular location">
    <subcellularLocation>
        <location evidence="1">Cell membrane</location>
        <topology evidence="1">Multi-pass membrane protein</topology>
    </subcellularLocation>
</comment>
<dbReference type="KEGG" id="vta:A0356"/>
<keyword evidence="4 7" id="KW-0812">Transmembrane</keyword>
<protein>
    <submittedName>
        <fullName evidence="9">Putative ABC-type transport system, permease component</fullName>
    </submittedName>
</protein>